<evidence type="ECO:0000256" key="7">
    <source>
        <dbReference type="ARBA" id="ARBA00023324"/>
    </source>
</evidence>
<dbReference type="GO" id="GO:0004096">
    <property type="term" value="F:catalase activity"/>
    <property type="evidence" value="ECO:0007669"/>
    <property type="project" value="InterPro"/>
</dbReference>
<feature type="domain" description="Catalase core" evidence="10">
    <location>
        <begin position="9"/>
        <end position="356"/>
    </location>
</feature>
<keyword evidence="2" id="KW-0575">Peroxidase</keyword>
<evidence type="ECO:0000256" key="4">
    <source>
        <dbReference type="ARBA" id="ARBA00022723"/>
    </source>
</evidence>
<reference evidence="11 12" key="1">
    <citation type="journal article" date="2021" name="Genome Biol.">
        <title>AFLAP: assembly-free linkage analysis pipeline using k-mers from genome sequencing data.</title>
        <authorList>
            <person name="Fletcher K."/>
            <person name="Zhang L."/>
            <person name="Gil J."/>
            <person name="Han R."/>
            <person name="Cavanaugh K."/>
            <person name="Michelmore R."/>
        </authorList>
    </citation>
    <scope>NUCLEOTIDE SEQUENCE [LARGE SCALE GENOMIC DNA]</scope>
    <source>
        <strain evidence="11 12">SF5</strain>
    </source>
</reference>
<dbReference type="FunFam" id="2.40.180.10:FF:000026">
    <property type="entry name" value="Catalase"/>
    <property type="match status" value="1"/>
</dbReference>
<feature type="transmembrane region" description="Helical" evidence="9">
    <location>
        <begin position="422"/>
        <end position="442"/>
    </location>
</feature>
<comment type="similarity">
    <text evidence="1">Belongs to the catalase family.</text>
</comment>
<keyword evidence="12" id="KW-1185">Reference proteome</keyword>
<dbReference type="GO" id="GO:0046872">
    <property type="term" value="F:metal ion binding"/>
    <property type="evidence" value="ECO:0007669"/>
    <property type="project" value="UniProtKB-KW"/>
</dbReference>
<name>A0A976ICB3_BRELC</name>
<dbReference type="GO" id="GO:0020037">
    <property type="term" value="F:heme binding"/>
    <property type="evidence" value="ECO:0007669"/>
    <property type="project" value="InterPro"/>
</dbReference>
<dbReference type="GO" id="GO:0005739">
    <property type="term" value="C:mitochondrion"/>
    <property type="evidence" value="ECO:0007669"/>
    <property type="project" value="TreeGrafter"/>
</dbReference>
<evidence type="ECO:0000259" key="10">
    <source>
        <dbReference type="SMART" id="SM01060"/>
    </source>
</evidence>
<dbReference type="PANTHER" id="PTHR11465:SF9">
    <property type="entry name" value="CATALASE"/>
    <property type="match status" value="1"/>
</dbReference>
<accession>A0A976ICB3</accession>
<dbReference type="RefSeq" id="XP_067816131.1">
    <property type="nucleotide sequence ID" value="XM_067965590.1"/>
</dbReference>
<proteinExistence type="inferred from homology"/>
<dbReference type="SMART" id="SM01060">
    <property type="entry name" value="Catalase"/>
    <property type="match status" value="1"/>
</dbReference>
<evidence type="ECO:0000256" key="1">
    <source>
        <dbReference type="ARBA" id="ARBA00005329"/>
    </source>
</evidence>
<dbReference type="Pfam" id="PF00199">
    <property type="entry name" value="Catalase"/>
    <property type="match status" value="1"/>
</dbReference>
<dbReference type="GeneID" id="94351261"/>
<evidence type="ECO:0000256" key="5">
    <source>
        <dbReference type="ARBA" id="ARBA00023002"/>
    </source>
</evidence>
<keyword evidence="9" id="KW-1133">Transmembrane helix</keyword>
<dbReference type="GO" id="GO:0042542">
    <property type="term" value="P:response to hydrogen peroxide"/>
    <property type="evidence" value="ECO:0007669"/>
    <property type="project" value="TreeGrafter"/>
</dbReference>
<dbReference type="PRINTS" id="PR00067">
    <property type="entry name" value="CATALASE"/>
</dbReference>
<dbReference type="SUPFAM" id="SSF56634">
    <property type="entry name" value="Heme-dependent catalase-like"/>
    <property type="match status" value="1"/>
</dbReference>
<evidence type="ECO:0000256" key="3">
    <source>
        <dbReference type="ARBA" id="ARBA00022617"/>
    </source>
</evidence>
<keyword evidence="6" id="KW-0408">Iron</keyword>
<dbReference type="InterPro" id="IPR024708">
    <property type="entry name" value="Catalase_AS"/>
</dbReference>
<dbReference type="InterPro" id="IPR011614">
    <property type="entry name" value="Catalase_core"/>
</dbReference>
<dbReference type="InterPro" id="IPR018028">
    <property type="entry name" value="Catalase"/>
</dbReference>
<feature type="region of interest" description="Disordered" evidence="8">
    <location>
        <begin position="1"/>
        <end position="27"/>
    </location>
</feature>
<dbReference type="AlphaFoldDB" id="A0A976ICB3"/>
<keyword evidence="9" id="KW-0812">Transmembrane</keyword>
<dbReference type="PROSITE" id="PS51402">
    <property type="entry name" value="CATALASE_3"/>
    <property type="match status" value="1"/>
</dbReference>
<dbReference type="KEGG" id="blac:94351261"/>
<sequence length="497" mass="55839">MATKSKTATTSAGVPIPRDGLTATATAGPRGPMVFEDYAFIDHMAHFDRERIPERVVHAKGGGAFGYFEVTHEQISQYCCAKLFNRVGKRTPVAMRFSTVGGEKGSADTVRDPRGFAIKFYTEEGNWDLVGNNTPVFFIRDPMLFPSFIHTQKRLPDTHLKDPDMMWDFFSLRPETLHQQSILFSDRGIPDGFRFMNGYGSHTFTNRNDKGETVYVKYHFKTDQGIRNLPVDKAATLAGSNPDYAICDLYESIASQKYPSWTLYIQVMTIDQAGHEASVYRRIVSELDMNSMRRISEALLLAQNRARRATDRANQAEHVLSLVLSQTMASHLHGDSSTDIETLRAAIALNTLPEQRLHDESEFADSEVASFIAFSSCCVEDIAKDTVHNLDVAISRHKHFVKQMTISKSCGSRGYGFKDEGFYNILHFLAGLMAGFAIGFALTKQWQLHVLHTQAKAPTLYAKLANFCRRIPATHTPWHLISLRTENIHFLTIIGIA</sequence>
<evidence type="ECO:0000256" key="8">
    <source>
        <dbReference type="SAM" id="MobiDB-lite"/>
    </source>
</evidence>
<dbReference type="PANTHER" id="PTHR11465">
    <property type="entry name" value="CATALASE"/>
    <property type="match status" value="1"/>
</dbReference>
<comment type="caution">
    <text evidence="11">The sequence shown here is derived from an EMBL/GenBank/DDBJ whole genome shotgun (WGS) entry which is preliminary data.</text>
</comment>
<keyword evidence="5" id="KW-0560">Oxidoreductase</keyword>
<organism evidence="11 12">
    <name type="scientific">Bremia lactucae</name>
    <name type="common">Lettuce downy mildew</name>
    <dbReference type="NCBI Taxonomy" id="4779"/>
    <lineage>
        <taxon>Eukaryota</taxon>
        <taxon>Sar</taxon>
        <taxon>Stramenopiles</taxon>
        <taxon>Oomycota</taxon>
        <taxon>Peronosporomycetes</taxon>
        <taxon>Peronosporales</taxon>
        <taxon>Peronosporaceae</taxon>
        <taxon>Bremia</taxon>
    </lineage>
</organism>
<dbReference type="OrthoDB" id="6880011at2759"/>
<protein>
    <recommendedName>
        <fullName evidence="10">Catalase core domain-containing protein</fullName>
    </recommendedName>
</protein>
<feature type="compositionally biased region" description="Low complexity" evidence="8">
    <location>
        <begin position="1"/>
        <end position="12"/>
    </location>
</feature>
<gene>
    <name evidence="11" type="ORF">CCR75_007531</name>
</gene>
<keyword evidence="9" id="KW-0472">Membrane</keyword>
<dbReference type="PROSITE" id="PS00438">
    <property type="entry name" value="CATALASE_2"/>
    <property type="match status" value="1"/>
</dbReference>
<dbReference type="Gene3D" id="2.40.180.10">
    <property type="entry name" value="Catalase core domain"/>
    <property type="match status" value="1"/>
</dbReference>
<keyword evidence="7" id="KW-0376">Hydrogen peroxide</keyword>
<dbReference type="InterPro" id="IPR020835">
    <property type="entry name" value="Catalase_sf"/>
</dbReference>
<evidence type="ECO:0000256" key="2">
    <source>
        <dbReference type="ARBA" id="ARBA00022559"/>
    </source>
</evidence>
<evidence type="ECO:0000313" key="11">
    <source>
        <dbReference type="EMBL" id="TDH66632.1"/>
    </source>
</evidence>
<dbReference type="Proteomes" id="UP000294530">
    <property type="component" value="Unassembled WGS sequence"/>
</dbReference>
<dbReference type="GO" id="GO:0042744">
    <property type="term" value="P:hydrogen peroxide catabolic process"/>
    <property type="evidence" value="ECO:0007669"/>
    <property type="project" value="UniProtKB-KW"/>
</dbReference>
<keyword evidence="3" id="KW-0349">Heme</keyword>
<evidence type="ECO:0000313" key="12">
    <source>
        <dbReference type="Proteomes" id="UP000294530"/>
    </source>
</evidence>
<dbReference type="EMBL" id="SHOA02000017">
    <property type="protein sequence ID" value="TDH66632.1"/>
    <property type="molecule type" value="Genomic_DNA"/>
</dbReference>
<keyword evidence="4" id="KW-0479">Metal-binding</keyword>
<evidence type="ECO:0000256" key="6">
    <source>
        <dbReference type="ARBA" id="ARBA00023004"/>
    </source>
</evidence>
<evidence type="ECO:0000256" key="9">
    <source>
        <dbReference type="SAM" id="Phobius"/>
    </source>
</evidence>
<dbReference type="GO" id="GO:0005777">
    <property type="term" value="C:peroxisome"/>
    <property type="evidence" value="ECO:0007669"/>
    <property type="project" value="TreeGrafter"/>
</dbReference>